<evidence type="ECO:0000313" key="3">
    <source>
        <dbReference type="Proteomes" id="UP000008909"/>
    </source>
</evidence>
<proteinExistence type="predicted"/>
<accession>G7Y4W5</accession>
<keyword evidence="1" id="KW-0812">Transmembrane</keyword>
<reference evidence="2" key="1">
    <citation type="journal article" date="2011" name="Genome Biol.">
        <title>The draft genome of the carcinogenic human liver fluke Clonorchis sinensis.</title>
        <authorList>
            <person name="Wang X."/>
            <person name="Chen W."/>
            <person name="Huang Y."/>
            <person name="Sun J."/>
            <person name="Men J."/>
            <person name="Liu H."/>
            <person name="Luo F."/>
            <person name="Guo L."/>
            <person name="Lv X."/>
            <person name="Deng C."/>
            <person name="Zhou C."/>
            <person name="Fan Y."/>
            <person name="Li X."/>
            <person name="Huang L."/>
            <person name="Hu Y."/>
            <person name="Liang C."/>
            <person name="Hu X."/>
            <person name="Xu J."/>
            <person name="Yu X."/>
        </authorList>
    </citation>
    <scope>NUCLEOTIDE SEQUENCE [LARGE SCALE GENOMIC DNA]</scope>
    <source>
        <strain evidence="2">Henan</strain>
    </source>
</reference>
<protein>
    <submittedName>
        <fullName evidence="2">Uncharacterized protein</fullName>
    </submittedName>
</protein>
<gene>
    <name evidence="2" type="ORF">CLF_101064</name>
</gene>
<dbReference type="Proteomes" id="UP000008909">
    <property type="component" value="Unassembled WGS sequence"/>
</dbReference>
<name>G7Y4W5_CLOSI</name>
<sequence>MVHLLLDAERSYEKTTGYLHASSAPSVVTPERRGAVLDLECRSPPRHQEKRPFRFLEQRAPKLATKPAKLRTNGYANVLYYKNESSYTVYKSTNLNGFRQTIDRKWWGYVELRSGHQTGYGSRGSLIAAAYLGPWTAPYMNIFGKSVFFEKCAEFGHYSQIIIDIIHFVSIFVRTLITVLFILNNKNSGENSKNKGGEGNNSGFTSRKSLRITLGKIPTCR</sequence>
<feature type="transmembrane region" description="Helical" evidence="1">
    <location>
        <begin position="161"/>
        <end position="183"/>
    </location>
</feature>
<evidence type="ECO:0000313" key="2">
    <source>
        <dbReference type="EMBL" id="GAA48001.1"/>
    </source>
</evidence>
<dbReference type="AlphaFoldDB" id="G7Y4W5"/>
<evidence type="ECO:0000256" key="1">
    <source>
        <dbReference type="SAM" id="Phobius"/>
    </source>
</evidence>
<keyword evidence="1" id="KW-1133">Transmembrane helix</keyword>
<keyword evidence="1" id="KW-0472">Membrane</keyword>
<keyword evidence="3" id="KW-1185">Reference proteome</keyword>
<organism evidence="2 3">
    <name type="scientific">Clonorchis sinensis</name>
    <name type="common">Chinese liver fluke</name>
    <dbReference type="NCBI Taxonomy" id="79923"/>
    <lineage>
        <taxon>Eukaryota</taxon>
        <taxon>Metazoa</taxon>
        <taxon>Spiralia</taxon>
        <taxon>Lophotrochozoa</taxon>
        <taxon>Platyhelminthes</taxon>
        <taxon>Trematoda</taxon>
        <taxon>Digenea</taxon>
        <taxon>Opisthorchiida</taxon>
        <taxon>Opisthorchiata</taxon>
        <taxon>Opisthorchiidae</taxon>
        <taxon>Clonorchis</taxon>
    </lineage>
</organism>
<dbReference type="EMBL" id="DF142864">
    <property type="protein sequence ID" value="GAA48001.1"/>
    <property type="molecule type" value="Genomic_DNA"/>
</dbReference>
<reference key="2">
    <citation type="submission" date="2011-10" db="EMBL/GenBank/DDBJ databases">
        <title>The genome and transcriptome sequence of Clonorchis sinensis provide insights into the carcinogenic liver fluke.</title>
        <authorList>
            <person name="Wang X."/>
            <person name="Huang Y."/>
            <person name="Chen W."/>
            <person name="Liu H."/>
            <person name="Guo L."/>
            <person name="Chen Y."/>
            <person name="Luo F."/>
            <person name="Zhou W."/>
            <person name="Sun J."/>
            <person name="Mao Q."/>
            <person name="Liang P."/>
            <person name="Zhou C."/>
            <person name="Tian Y."/>
            <person name="Men J."/>
            <person name="Lv X."/>
            <person name="Huang L."/>
            <person name="Zhou J."/>
            <person name="Hu Y."/>
            <person name="Li R."/>
            <person name="Zhang F."/>
            <person name="Lei H."/>
            <person name="Li X."/>
            <person name="Hu X."/>
            <person name="Liang C."/>
            <person name="Xu J."/>
            <person name="Wu Z."/>
            <person name="Yu X."/>
        </authorList>
    </citation>
    <scope>NUCLEOTIDE SEQUENCE</scope>
    <source>
        <strain>Henan</strain>
    </source>
</reference>